<accession>A0A5B9PFW4</accession>
<evidence type="ECO:0000313" key="2">
    <source>
        <dbReference type="Proteomes" id="UP000322214"/>
    </source>
</evidence>
<gene>
    <name evidence="1" type="ORF">MFFC18_51380</name>
</gene>
<dbReference type="KEGG" id="mff:MFFC18_51380"/>
<dbReference type="Proteomes" id="UP000322214">
    <property type="component" value="Chromosome"/>
</dbReference>
<protein>
    <submittedName>
        <fullName evidence="1">Uncharacterized protein</fullName>
    </submittedName>
</protein>
<dbReference type="EMBL" id="CP042912">
    <property type="protein sequence ID" value="QEG25214.1"/>
    <property type="molecule type" value="Genomic_DNA"/>
</dbReference>
<name>A0A5B9PFW4_9BACT</name>
<dbReference type="AlphaFoldDB" id="A0A5B9PFW4"/>
<reference evidence="1 2" key="1">
    <citation type="submission" date="2019-08" db="EMBL/GenBank/DDBJ databases">
        <title>Deep-cultivation of Planctomycetes and their phenomic and genomic characterization uncovers novel biology.</title>
        <authorList>
            <person name="Wiegand S."/>
            <person name="Jogler M."/>
            <person name="Boedeker C."/>
            <person name="Pinto D."/>
            <person name="Vollmers J."/>
            <person name="Rivas-Marin E."/>
            <person name="Kohn T."/>
            <person name="Peeters S.H."/>
            <person name="Heuer A."/>
            <person name="Rast P."/>
            <person name="Oberbeckmann S."/>
            <person name="Bunk B."/>
            <person name="Jeske O."/>
            <person name="Meyerdierks A."/>
            <person name="Storesund J.E."/>
            <person name="Kallscheuer N."/>
            <person name="Luecker S."/>
            <person name="Lage O.M."/>
            <person name="Pohl T."/>
            <person name="Merkel B.J."/>
            <person name="Hornburger P."/>
            <person name="Mueller R.-W."/>
            <person name="Bruemmer F."/>
            <person name="Labrenz M."/>
            <person name="Spormann A.M."/>
            <person name="Op den Camp H."/>
            <person name="Overmann J."/>
            <person name="Amann R."/>
            <person name="Jetten M.S.M."/>
            <person name="Mascher T."/>
            <person name="Medema M.H."/>
            <person name="Devos D.P."/>
            <person name="Kaster A.-K."/>
            <person name="Ovreas L."/>
            <person name="Rohde M."/>
            <person name="Galperin M.Y."/>
            <person name="Jogler C."/>
        </authorList>
    </citation>
    <scope>NUCLEOTIDE SEQUENCE [LARGE SCALE GENOMIC DNA]</scope>
    <source>
        <strain evidence="1 2">FC18</strain>
    </source>
</reference>
<organism evidence="1 2">
    <name type="scientific">Mariniblastus fucicola</name>
    <dbReference type="NCBI Taxonomy" id="980251"/>
    <lineage>
        <taxon>Bacteria</taxon>
        <taxon>Pseudomonadati</taxon>
        <taxon>Planctomycetota</taxon>
        <taxon>Planctomycetia</taxon>
        <taxon>Pirellulales</taxon>
        <taxon>Pirellulaceae</taxon>
        <taxon>Mariniblastus</taxon>
    </lineage>
</organism>
<proteinExistence type="predicted"/>
<keyword evidence="2" id="KW-1185">Reference proteome</keyword>
<evidence type="ECO:0000313" key="1">
    <source>
        <dbReference type="EMBL" id="QEG25214.1"/>
    </source>
</evidence>
<sequence>MRLAIFLGCIVSLILISRWYSVGVNQKVTIDHSVTKPVIGDEAIAEAGSSAVGAATSPSFTPEIARVGFDEPVGVSQVPPEASPAGDAFKSNANRLNRFRPVSSSSEFSNGARPPVVPQTAYQDIQQAVRANRPVGNQLLSQPNKSGQFVTTPEPQQTPEFVLGDIALNVQSLVRAEYEVPKEAAEILMQLEPDVLVEITERDSGRVDTTILRVTADQKTQLAYCSFLAAMFPIKKDEKSGLDPVQSQTGFSDPRTSITELINVNTMFN</sequence>